<sequence>MSHMSLFLRFILTGALMALAACGANQNPLEVTIQRCPALAVVGGTGSFVRFMGDEKNAADIAYEASITNLQLKCDQDDDVISDVHFDLAAVRGPALPATGEISLQWFVAVVRDNSIIVAKDIYETRLSFESADQQRVVVTERLRQELPDIERARRYNYEILIGFQLDPEDVRYNLLR</sequence>
<evidence type="ECO:0000256" key="1">
    <source>
        <dbReference type="SAM" id="SignalP"/>
    </source>
</evidence>
<name>A0A5A7N8A5_9PROT</name>
<dbReference type="AlphaFoldDB" id="A0A5A7N8A5"/>
<proteinExistence type="predicted"/>
<protein>
    <recommendedName>
        <fullName evidence="4">Lipoprotein</fullName>
    </recommendedName>
</protein>
<feature type="signal peptide" evidence="1">
    <location>
        <begin position="1"/>
        <end position="20"/>
    </location>
</feature>
<evidence type="ECO:0000313" key="3">
    <source>
        <dbReference type="Proteomes" id="UP000324996"/>
    </source>
</evidence>
<accession>A0A5A7N8A5</accession>
<keyword evidence="3" id="KW-1185">Reference proteome</keyword>
<evidence type="ECO:0000313" key="2">
    <source>
        <dbReference type="EMBL" id="GER03865.1"/>
    </source>
</evidence>
<organism evidence="2 3">
    <name type="scientific">Iodidimonas nitroreducens</name>
    <dbReference type="NCBI Taxonomy" id="1236968"/>
    <lineage>
        <taxon>Bacteria</taxon>
        <taxon>Pseudomonadati</taxon>
        <taxon>Pseudomonadota</taxon>
        <taxon>Alphaproteobacteria</taxon>
        <taxon>Iodidimonadales</taxon>
        <taxon>Iodidimonadaceae</taxon>
        <taxon>Iodidimonas</taxon>
    </lineage>
</organism>
<dbReference type="EMBL" id="BKCN01000006">
    <property type="protein sequence ID" value="GER03865.1"/>
    <property type="molecule type" value="Genomic_DNA"/>
</dbReference>
<comment type="caution">
    <text evidence="2">The sequence shown here is derived from an EMBL/GenBank/DDBJ whole genome shotgun (WGS) entry which is preliminary data.</text>
</comment>
<keyword evidence="1" id="KW-0732">Signal</keyword>
<gene>
    <name evidence="2" type="ORF">JCM17846_15470</name>
</gene>
<evidence type="ECO:0008006" key="4">
    <source>
        <dbReference type="Google" id="ProtNLM"/>
    </source>
</evidence>
<dbReference type="Proteomes" id="UP000324996">
    <property type="component" value="Unassembled WGS sequence"/>
</dbReference>
<feature type="chain" id="PRO_5022927515" description="Lipoprotein" evidence="1">
    <location>
        <begin position="21"/>
        <end position="177"/>
    </location>
</feature>
<dbReference type="RefSeq" id="WP_150006976.1">
    <property type="nucleotide sequence ID" value="NZ_BKCN01000006.1"/>
</dbReference>
<reference evidence="2 3" key="1">
    <citation type="submission" date="2019-09" db="EMBL/GenBank/DDBJ databases">
        <title>NBRP : Genome information of microbial organism related human and environment.</title>
        <authorList>
            <person name="Hattori M."/>
            <person name="Oshima K."/>
            <person name="Inaba H."/>
            <person name="Suda W."/>
            <person name="Sakamoto M."/>
            <person name="Iino T."/>
            <person name="Kitahara M."/>
            <person name="Oshida Y."/>
            <person name="Iida T."/>
            <person name="Kudo T."/>
            <person name="Itoh T."/>
            <person name="Ohkuma M."/>
        </authorList>
    </citation>
    <scope>NUCLEOTIDE SEQUENCE [LARGE SCALE GENOMIC DNA]</scope>
    <source>
        <strain evidence="2 3">Q-1</strain>
    </source>
</reference>